<dbReference type="Proteomes" id="UP001221898">
    <property type="component" value="Unassembled WGS sequence"/>
</dbReference>
<evidence type="ECO:0000256" key="1">
    <source>
        <dbReference type="SAM" id="MobiDB-lite"/>
    </source>
</evidence>
<keyword evidence="3" id="KW-1185">Reference proteome</keyword>
<dbReference type="AlphaFoldDB" id="A0AAD7RF37"/>
<feature type="compositionally biased region" description="Basic and acidic residues" evidence="1">
    <location>
        <begin position="27"/>
        <end position="40"/>
    </location>
</feature>
<feature type="compositionally biased region" description="Polar residues" evidence="1">
    <location>
        <begin position="10"/>
        <end position="24"/>
    </location>
</feature>
<name>A0AAD7RF37_9TELE</name>
<dbReference type="EMBL" id="JAINUG010000303">
    <property type="protein sequence ID" value="KAJ8379022.1"/>
    <property type="molecule type" value="Genomic_DNA"/>
</dbReference>
<evidence type="ECO:0000313" key="3">
    <source>
        <dbReference type="Proteomes" id="UP001221898"/>
    </source>
</evidence>
<accession>A0AAD7RF37</accession>
<sequence>MIRYEARGSGQATDTTGADTSVETETADSKESASPPREKKTAMAELFRELFMTQEPGSKSVAKIAEEEIISFKAVDIPLDADPLECWKTNGHL</sequence>
<comment type="caution">
    <text evidence="2">The sequence shown here is derived from an EMBL/GenBank/DDBJ whole genome shotgun (WGS) entry which is preliminary data.</text>
</comment>
<evidence type="ECO:0000313" key="2">
    <source>
        <dbReference type="EMBL" id="KAJ8379022.1"/>
    </source>
</evidence>
<protein>
    <submittedName>
        <fullName evidence="2">Uncharacterized protein</fullName>
    </submittedName>
</protein>
<proteinExistence type="predicted"/>
<reference evidence="2" key="1">
    <citation type="journal article" date="2023" name="Science">
        <title>Genome structures resolve the early diversification of teleost fishes.</title>
        <authorList>
            <person name="Parey E."/>
            <person name="Louis A."/>
            <person name="Montfort J."/>
            <person name="Bouchez O."/>
            <person name="Roques C."/>
            <person name="Iampietro C."/>
            <person name="Lluch J."/>
            <person name="Castinel A."/>
            <person name="Donnadieu C."/>
            <person name="Desvignes T."/>
            <person name="Floi Bucao C."/>
            <person name="Jouanno E."/>
            <person name="Wen M."/>
            <person name="Mejri S."/>
            <person name="Dirks R."/>
            <person name="Jansen H."/>
            <person name="Henkel C."/>
            <person name="Chen W.J."/>
            <person name="Zahm M."/>
            <person name="Cabau C."/>
            <person name="Klopp C."/>
            <person name="Thompson A.W."/>
            <person name="Robinson-Rechavi M."/>
            <person name="Braasch I."/>
            <person name="Lecointre G."/>
            <person name="Bobe J."/>
            <person name="Postlethwait J.H."/>
            <person name="Berthelot C."/>
            <person name="Roest Crollius H."/>
            <person name="Guiguen Y."/>
        </authorList>
    </citation>
    <scope>NUCLEOTIDE SEQUENCE</scope>
    <source>
        <strain evidence="2">NC1722</strain>
    </source>
</reference>
<organism evidence="2 3">
    <name type="scientific">Aldrovandia affinis</name>
    <dbReference type="NCBI Taxonomy" id="143900"/>
    <lineage>
        <taxon>Eukaryota</taxon>
        <taxon>Metazoa</taxon>
        <taxon>Chordata</taxon>
        <taxon>Craniata</taxon>
        <taxon>Vertebrata</taxon>
        <taxon>Euteleostomi</taxon>
        <taxon>Actinopterygii</taxon>
        <taxon>Neopterygii</taxon>
        <taxon>Teleostei</taxon>
        <taxon>Notacanthiformes</taxon>
        <taxon>Halosauridae</taxon>
        <taxon>Aldrovandia</taxon>
    </lineage>
</organism>
<feature type="region of interest" description="Disordered" evidence="1">
    <location>
        <begin position="1"/>
        <end position="40"/>
    </location>
</feature>
<gene>
    <name evidence="2" type="ORF">AAFF_G00231910</name>
</gene>